<dbReference type="InterPro" id="IPR010982">
    <property type="entry name" value="Lambda_DNA-bd_dom_sf"/>
</dbReference>
<feature type="domain" description="HTH cro/C1-type" evidence="1">
    <location>
        <begin position="17"/>
        <end position="70"/>
    </location>
</feature>
<dbReference type="AlphaFoldDB" id="A0A2P4URW0"/>
<accession>A0A2P4URW0</accession>
<dbReference type="InterPro" id="IPR001387">
    <property type="entry name" value="Cro/C1-type_HTH"/>
</dbReference>
<evidence type="ECO:0000313" key="2">
    <source>
        <dbReference type="EMBL" id="POM27793.1"/>
    </source>
</evidence>
<dbReference type="EMBL" id="MTBP01000001">
    <property type="protein sequence ID" value="POM27793.1"/>
    <property type="molecule type" value="Genomic_DNA"/>
</dbReference>
<dbReference type="RefSeq" id="WP_103562567.1">
    <property type="nucleotide sequence ID" value="NZ_MTBP01000001.1"/>
</dbReference>
<comment type="caution">
    <text evidence="2">The sequence shown here is derived from an EMBL/GenBank/DDBJ whole genome shotgun (WGS) entry which is preliminary data.</text>
</comment>
<dbReference type="SMART" id="SM00530">
    <property type="entry name" value="HTH_XRE"/>
    <property type="match status" value="1"/>
</dbReference>
<organism evidence="2 3">
    <name type="scientific">Actinomadura rubteroloni</name>
    <dbReference type="NCBI Taxonomy" id="1926885"/>
    <lineage>
        <taxon>Bacteria</taxon>
        <taxon>Bacillati</taxon>
        <taxon>Actinomycetota</taxon>
        <taxon>Actinomycetes</taxon>
        <taxon>Streptosporangiales</taxon>
        <taxon>Thermomonosporaceae</taxon>
        <taxon>Actinomadura</taxon>
    </lineage>
</organism>
<dbReference type="Pfam" id="PF13560">
    <property type="entry name" value="HTH_31"/>
    <property type="match status" value="1"/>
</dbReference>
<sequence length="284" mass="32636">MATHTLTVRGRRLIQELRRAREEAGFTQAQVAEEMGWSESKQIKLERGIQPAKVADVRAMLSLYKVSDELADTLIQLAKDATRKDWWHSYTDAIPQWFEVFVGLETEAAEIRSYQSELIPGLLQTPDYHRAYLRAALLDDGDENEIERTIELRRQRQKRLEAVDAPTFWAILNEAAIRRFDQAETARVQLKYLLDRSELPSVTMQVLPFSAGMHAAQDLAPFVIFGFPESADLDVVYIESEHGSLYLQEKKHVTRYNDVFNHLRAKAHDADRSRALIAQAIREV</sequence>
<evidence type="ECO:0000313" key="3">
    <source>
        <dbReference type="Proteomes" id="UP000242367"/>
    </source>
</evidence>
<dbReference type="SUPFAM" id="SSF47413">
    <property type="entry name" value="lambda repressor-like DNA-binding domains"/>
    <property type="match status" value="1"/>
</dbReference>
<dbReference type="Proteomes" id="UP000242367">
    <property type="component" value="Unassembled WGS sequence"/>
</dbReference>
<dbReference type="GO" id="GO:0003677">
    <property type="term" value="F:DNA binding"/>
    <property type="evidence" value="ECO:0007669"/>
    <property type="project" value="InterPro"/>
</dbReference>
<reference evidence="2 3" key="1">
    <citation type="journal article" date="2017" name="Chemistry">
        <title>Isolation, Biosynthesis and Chemical Modifications of Rubterolones A-F: Rare Tropolone Alkaloids from Actinomadura sp. 5-2.</title>
        <authorList>
            <person name="Guo H."/>
            <person name="Benndorf R."/>
            <person name="Leichnitz D."/>
            <person name="Klassen J.L."/>
            <person name="Vollmers J."/>
            <person name="Gorls H."/>
            <person name="Steinacker M."/>
            <person name="Weigel C."/>
            <person name="Dahse H.M."/>
            <person name="Kaster A.K."/>
            <person name="de Beer Z.W."/>
            <person name="Poulsen M."/>
            <person name="Beemelmanns C."/>
        </authorList>
    </citation>
    <scope>NUCLEOTIDE SEQUENCE [LARGE SCALE GENOMIC DNA]</scope>
    <source>
        <strain evidence="2 3">5-2</strain>
    </source>
</reference>
<evidence type="ECO:0000259" key="1">
    <source>
        <dbReference type="PROSITE" id="PS50943"/>
    </source>
</evidence>
<gene>
    <name evidence="2" type="ORF">BTM25_22140</name>
</gene>
<dbReference type="Gene3D" id="1.10.260.40">
    <property type="entry name" value="lambda repressor-like DNA-binding domains"/>
    <property type="match status" value="1"/>
</dbReference>
<dbReference type="CDD" id="cd00093">
    <property type="entry name" value="HTH_XRE"/>
    <property type="match status" value="1"/>
</dbReference>
<dbReference type="InterPro" id="IPR043917">
    <property type="entry name" value="DUF5753"/>
</dbReference>
<dbReference type="Pfam" id="PF19054">
    <property type="entry name" value="DUF5753"/>
    <property type="match status" value="1"/>
</dbReference>
<proteinExistence type="predicted"/>
<dbReference type="PROSITE" id="PS50943">
    <property type="entry name" value="HTH_CROC1"/>
    <property type="match status" value="1"/>
</dbReference>
<protein>
    <recommendedName>
        <fullName evidence="1">HTH cro/C1-type domain-containing protein</fullName>
    </recommendedName>
</protein>
<name>A0A2P4URW0_9ACTN</name>
<keyword evidence="3" id="KW-1185">Reference proteome</keyword>